<dbReference type="AlphaFoldDB" id="A0A915JRW9"/>
<name>A0A915JRW9_ROMCU</name>
<evidence type="ECO:0000313" key="1">
    <source>
        <dbReference type="Proteomes" id="UP000887565"/>
    </source>
</evidence>
<keyword evidence="1" id="KW-1185">Reference proteome</keyword>
<evidence type="ECO:0000313" key="2">
    <source>
        <dbReference type="WBParaSite" id="nRc.2.0.1.t28829-RA"/>
    </source>
</evidence>
<accession>A0A915JRW9</accession>
<protein>
    <submittedName>
        <fullName evidence="2">Uncharacterized protein</fullName>
    </submittedName>
</protein>
<dbReference type="WBParaSite" id="nRc.2.0.1.t28829-RA">
    <property type="protein sequence ID" value="nRc.2.0.1.t28829-RA"/>
    <property type="gene ID" value="nRc.2.0.1.g28829"/>
</dbReference>
<sequence length="120" mass="13941">MLRNSGRNFFVQNFQNFAFFAAPFFAQRKFGQIFDVGDSVQFCEWEVIRFEAVDEKSRKIMDGTKRSEKTLKEPYPLNLGVSHNSIVSFLPDLLSRTVSEEVSELRNGEHRIFLNASRNL</sequence>
<reference evidence="2" key="1">
    <citation type="submission" date="2022-11" db="UniProtKB">
        <authorList>
            <consortium name="WormBaseParasite"/>
        </authorList>
    </citation>
    <scope>IDENTIFICATION</scope>
</reference>
<dbReference type="Proteomes" id="UP000887565">
    <property type="component" value="Unplaced"/>
</dbReference>
<organism evidence="1 2">
    <name type="scientific">Romanomermis culicivorax</name>
    <name type="common">Nematode worm</name>
    <dbReference type="NCBI Taxonomy" id="13658"/>
    <lineage>
        <taxon>Eukaryota</taxon>
        <taxon>Metazoa</taxon>
        <taxon>Ecdysozoa</taxon>
        <taxon>Nematoda</taxon>
        <taxon>Enoplea</taxon>
        <taxon>Dorylaimia</taxon>
        <taxon>Mermithida</taxon>
        <taxon>Mermithoidea</taxon>
        <taxon>Mermithidae</taxon>
        <taxon>Romanomermis</taxon>
    </lineage>
</organism>
<proteinExistence type="predicted"/>